<dbReference type="EMBL" id="JADIMV010000128">
    <property type="protein sequence ID" value="MBO8440455.1"/>
    <property type="molecule type" value="Genomic_DNA"/>
</dbReference>
<gene>
    <name evidence="2" type="ORF">IAC51_07380</name>
</gene>
<comment type="caution">
    <text evidence="2">The sequence shown here is derived from an EMBL/GenBank/DDBJ whole genome shotgun (WGS) entry which is preliminary data.</text>
</comment>
<proteinExistence type="predicted"/>
<evidence type="ECO:0000313" key="3">
    <source>
        <dbReference type="Proteomes" id="UP000712007"/>
    </source>
</evidence>
<dbReference type="Gene3D" id="3.90.550.10">
    <property type="entry name" value="Spore Coat Polysaccharide Biosynthesis Protein SpsA, Chain A"/>
    <property type="match status" value="1"/>
</dbReference>
<dbReference type="InterPro" id="IPR001173">
    <property type="entry name" value="Glyco_trans_2-like"/>
</dbReference>
<organism evidence="2 3">
    <name type="scientific">Candidatus Aphodosoma intestinipullorum</name>
    <dbReference type="NCBI Taxonomy" id="2840674"/>
    <lineage>
        <taxon>Bacteria</taxon>
        <taxon>Pseudomonadati</taxon>
        <taxon>Bacteroidota</taxon>
        <taxon>Bacteroidia</taxon>
        <taxon>Bacteroidales</taxon>
        <taxon>Candidatus Aphodosoma</taxon>
    </lineage>
</organism>
<evidence type="ECO:0000259" key="1">
    <source>
        <dbReference type="Pfam" id="PF00535"/>
    </source>
</evidence>
<sequence length="329" mass="38412">MVKVSVIIPVYNAGQYLDKCISTLVKQTLQDIEFIFILDCPTDGSDVVVQKYADTDNRIKVIRNQSNLHIGNSRNVGLDVAQGEYIGFSDHDDFRKLEMYEELYLYAKRNNHDIVMSLTCEVNKEGTENRWNVPIVNVEYFKEYCLSNMIGGGNLENNTSWFCNVHSCIYKKDLLDKYQVRFVDTCLLSPEDLIFNIEAVYNARNVGFISKVFYYHRIGICSAGRSTDYVGWKKRSAAAQYIFDFLVSNKIFPLYEMNFYMYVSRQYLKGLLAPLLHHDIFDFISGLRYVRTQSFTHKAFLSYIEAPNNRPWYKNTFRKLIVWLIVVQS</sequence>
<feature type="domain" description="Glycosyltransferase 2-like" evidence="1">
    <location>
        <begin position="5"/>
        <end position="178"/>
    </location>
</feature>
<name>A0A940DL11_9BACT</name>
<protein>
    <submittedName>
        <fullName evidence="2">Glycosyltransferase family 2 protein</fullName>
    </submittedName>
</protein>
<dbReference type="Proteomes" id="UP000712007">
    <property type="component" value="Unassembled WGS sequence"/>
</dbReference>
<accession>A0A940DL11</accession>
<dbReference type="AlphaFoldDB" id="A0A940DL11"/>
<dbReference type="PANTHER" id="PTHR43685">
    <property type="entry name" value="GLYCOSYLTRANSFERASE"/>
    <property type="match status" value="1"/>
</dbReference>
<reference evidence="2" key="1">
    <citation type="submission" date="2020-10" db="EMBL/GenBank/DDBJ databases">
        <authorList>
            <person name="Gilroy R."/>
        </authorList>
    </citation>
    <scope>NUCLEOTIDE SEQUENCE</scope>
    <source>
        <strain evidence="2">3924</strain>
    </source>
</reference>
<dbReference type="SUPFAM" id="SSF53448">
    <property type="entry name" value="Nucleotide-diphospho-sugar transferases"/>
    <property type="match status" value="1"/>
</dbReference>
<dbReference type="InterPro" id="IPR029044">
    <property type="entry name" value="Nucleotide-diphossugar_trans"/>
</dbReference>
<dbReference type="InterPro" id="IPR050834">
    <property type="entry name" value="Glycosyltransf_2"/>
</dbReference>
<dbReference type="PANTHER" id="PTHR43685:SF2">
    <property type="entry name" value="GLYCOSYLTRANSFERASE 2-LIKE DOMAIN-CONTAINING PROTEIN"/>
    <property type="match status" value="1"/>
</dbReference>
<dbReference type="CDD" id="cd00761">
    <property type="entry name" value="Glyco_tranf_GTA_type"/>
    <property type="match status" value="1"/>
</dbReference>
<dbReference type="Pfam" id="PF00535">
    <property type="entry name" value="Glycos_transf_2"/>
    <property type="match status" value="1"/>
</dbReference>
<evidence type="ECO:0000313" key="2">
    <source>
        <dbReference type="EMBL" id="MBO8440455.1"/>
    </source>
</evidence>
<reference evidence="2" key="2">
    <citation type="journal article" date="2021" name="PeerJ">
        <title>Extensive microbial diversity within the chicken gut microbiome revealed by metagenomics and culture.</title>
        <authorList>
            <person name="Gilroy R."/>
            <person name="Ravi A."/>
            <person name="Getino M."/>
            <person name="Pursley I."/>
            <person name="Horton D.L."/>
            <person name="Alikhan N.F."/>
            <person name="Baker D."/>
            <person name="Gharbi K."/>
            <person name="Hall N."/>
            <person name="Watson M."/>
            <person name="Adriaenssens E.M."/>
            <person name="Foster-Nyarko E."/>
            <person name="Jarju S."/>
            <person name="Secka A."/>
            <person name="Antonio M."/>
            <person name="Oren A."/>
            <person name="Chaudhuri R.R."/>
            <person name="La Ragione R."/>
            <person name="Hildebrand F."/>
            <person name="Pallen M.J."/>
        </authorList>
    </citation>
    <scope>NUCLEOTIDE SEQUENCE</scope>
    <source>
        <strain evidence="2">3924</strain>
    </source>
</reference>